<sequence length="99" mass="11921">MAIAFHRLWKIHSRDLELEKEKETNRRGVRQKGKHCNRVSKWQKSEHSERKFCFPLPLEYFTPSSMIDLCPQKEGKAMGRKEKFYCPVTMRIVLLRIKE</sequence>
<evidence type="ECO:0000313" key="2">
    <source>
        <dbReference type="Proteomes" id="UP001359485"/>
    </source>
</evidence>
<evidence type="ECO:0000313" key="1">
    <source>
        <dbReference type="EMBL" id="KAK6619016.1"/>
    </source>
</evidence>
<name>A0ABR1AGE9_POLSC</name>
<protein>
    <submittedName>
        <fullName evidence="1">Uncharacterized protein</fullName>
    </submittedName>
</protein>
<dbReference type="Proteomes" id="UP001359485">
    <property type="component" value="Unassembled WGS sequence"/>
</dbReference>
<proteinExistence type="predicted"/>
<dbReference type="EMBL" id="JAWJWF010000049">
    <property type="protein sequence ID" value="KAK6619016.1"/>
    <property type="molecule type" value="Genomic_DNA"/>
</dbReference>
<reference evidence="1 2" key="1">
    <citation type="submission" date="2023-09" db="EMBL/GenBank/DDBJ databases">
        <title>Genomes of two closely related lineages of the louse Polyplax serrata with different host specificities.</title>
        <authorList>
            <person name="Martinu J."/>
            <person name="Tarabai H."/>
            <person name="Stefka J."/>
            <person name="Hypsa V."/>
        </authorList>
    </citation>
    <scope>NUCLEOTIDE SEQUENCE [LARGE SCALE GENOMIC DNA]</scope>
    <source>
        <strain evidence="1">98ZLc_SE</strain>
    </source>
</reference>
<organism evidence="1 2">
    <name type="scientific">Polyplax serrata</name>
    <name type="common">Common mouse louse</name>
    <dbReference type="NCBI Taxonomy" id="468196"/>
    <lineage>
        <taxon>Eukaryota</taxon>
        <taxon>Metazoa</taxon>
        <taxon>Ecdysozoa</taxon>
        <taxon>Arthropoda</taxon>
        <taxon>Hexapoda</taxon>
        <taxon>Insecta</taxon>
        <taxon>Pterygota</taxon>
        <taxon>Neoptera</taxon>
        <taxon>Paraneoptera</taxon>
        <taxon>Psocodea</taxon>
        <taxon>Troctomorpha</taxon>
        <taxon>Phthiraptera</taxon>
        <taxon>Anoplura</taxon>
        <taxon>Polyplacidae</taxon>
        <taxon>Polyplax</taxon>
    </lineage>
</organism>
<comment type="caution">
    <text evidence="1">The sequence shown here is derived from an EMBL/GenBank/DDBJ whole genome shotgun (WGS) entry which is preliminary data.</text>
</comment>
<gene>
    <name evidence="1" type="ORF">RUM44_003398</name>
</gene>
<keyword evidence="2" id="KW-1185">Reference proteome</keyword>
<accession>A0ABR1AGE9</accession>